<dbReference type="RefSeq" id="WP_307227396.1">
    <property type="nucleotide sequence ID" value="NZ_JAUSTT010000005.1"/>
</dbReference>
<reference evidence="3 4" key="1">
    <citation type="submission" date="2023-07" db="EMBL/GenBank/DDBJ databases">
        <title>Genomic Encyclopedia of Type Strains, Phase IV (KMG-IV): sequencing the most valuable type-strain genomes for metagenomic binning, comparative biology and taxonomic classification.</title>
        <authorList>
            <person name="Goeker M."/>
        </authorList>
    </citation>
    <scope>NUCLEOTIDE SEQUENCE [LARGE SCALE GENOMIC DNA]</scope>
    <source>
        <strain evidence="3 4">DSM 23837</strain>
    </source>
</reference>
<dbReference type="PANTHER" id="PTHR46558:SF11">
    <property type="entry name" value="HTH-TYPE TRANSCRIPTIONAL REGULATOR XRE"/>
    <property type="match status" value="1"/>
</dbReference>
<dbReference type="PROSITE" id="PS50943">
    <property type="entry name" value="HTH_CROC1"/>
    <property type="match status" value="1"/>
</dbReference>
<dbReference type="SUPFAM" id="SSF47413">
    <property type="entry name" value="lambda repressor-like DNA-binding domains"/>
    <property type="match status" value="1"/>
</dbReference>
<feature type="domain" description="HTH cro/C1-type" evidence="2">
    <location>
        <begin position="7"/>
        <end position="61"/>
    </location>
</feature>
<evidence type="ECO:0000259" key="2">
    <source>
        <dbReference type="PROSITE" id="PS50943"/>
    </source>
</evidence>
<organism evidence="3 4">
    <name type="scientific">Bacillus chungangensis</name>
    <dbReference type="NCBI Taxonomy" id="587633"/>
    <lineage>
        <taxon>Bacteria</taxon>
        <taxon>Bacillati</taxon>
        <taxon>Bacillota</taxon>
        <taxon>Bacilli</taxon>
        <taxon>Bacillales</taxon>
        <taxon>Bacillaceae</taxon>
        <taxon>Bacillus</taxon>
    </lineage>
</organism>
<proteinExistence type="predicted"/>
<gene>
    <name evidence="3" type="ORF">J2S08_001075</name>
</gene>
<keyword evidence="4" id="KW-1185">Reference proteome</keyword>
<dbReference type="InterPro" id="IPR049639">
    <property type="entry name" value="RstR"/>
</dbReference>
<dbReference type="NCBIfam" id="NF041951">
    <property type="entry name" value="phage_RstR"/>
    <property type="match status" value="1"/>
</dbReference>
<sequence length="149" mass="17539">MNYGERLRQLRLEKGLSQQELANRLKINRSTYARYELGKTQPDFETVSKLADFFAVSTDYILGRSAKKENDWDSKLPELTEKDERDIAKDLEKMISNLEKKEGYSQFDGQSMDDMDEEDRELLIASLENSMRLAKRIAKQKFTPKKYRK</sequence>
<dbReference type="Gene3D" id="1.10.260.40">
    <property type="entry name" value="lambda repressor-like DNA-binding domains"/>
    <property type="match status" value="1"/>
</dbReference>
<dbReference type="InterPro" id="IPR010982">
    <property type="entry name" value="Lambda_DNA-bd_dom_sf"/>
</dbReference>
<comment type="caution">
    <text evidence="3">The sequence shown here is derived from an EMBL/GenBank/DDBJ whole genome shotgun (WGS) entry which is preliminary data.</text>
</comment>
<dbReference type="EMBL" id="JAUSTT010000005">
    <property type="protein sequence ID" value="MDQ0175241.1"/>
    <property type="molecule type" value="Genomic_DNA"/>
</dbReference>
<evidence type="ECO:0000256" key="1">
    <source>
        <dbReference type="ARBA" id="ARBA00023125"/>
    </source>
</evidence>
<evidence type="ECO:0000313" key="4">
    <source>
        <dbReference type="Proteomes" id="UP001223586"/>
    </source>
</evidence>
<keyword evidence="1" id="KW-0238">DNA-binding</keyword>
<dbReference type="SMART" id="SM00530">
    <property type="entry name" value="HTH_XRE"/>
    <property type="match status" value="1"/>
</dbReference>
<dbReference type="PANTHER" id="PTHR46558">
    <property type="entry name" value="TRACRIPTIONAL REGULATORY PROTEIN-RELATED-RELATED"/>
    <property type="match status" value="1"/>
</dbReference>
<accession>A0ABT9WPM7</accession>
<name>A0ABT9WPM7_9BACI</name>
<dbReference type="InterPro" id="IPR001387">
    <property type="entry name" value="Cro/C1-type_HTH"/>
</dbReference>
<protein>
    <submittedName>
        <fullName evidence="3">Transcriptional regulator with XRE-family HTH domain</fullName>
    </submittedName>
</protein>
<evidence type="ECO:0000313" key="3">
    <source>
        <dbReference type="EMBL" id="MDQ0175241.1"/>
    </source>
</evidence>
<dbReference type="CDD" id="cd00093">
    <property type="entry name" value="HTH_XRE"/>
    <property type="match status" value="1"/>
</dbReference>
<dbReference type="Proteomes" id="UP001223586">
    <property type="component" value="Unassembled WGS sequence"/>
</dbReference>
<dbReference type="Pfam" id="PF01381">
    <property type="entry name" value="HTH_3"/>
    <property type="match status" value="1"/>
</dbReference>